<dbReference type="Proteomes" id="UP001177140">
    <property type="component" value="Unassembled WGS sequence"/>
</dbReference>
<evidence type="ECO:0000313" key="2">
    <source>
        <dbReference type="EMBL" id="MCL7024268.1"/>
    </source>
</evidence>
<name>A0AA41S0X3_PAPNU</name>
<evidence type="ECO:0000256" key="1">
    <source>
        <dbReference type="SAM" id="MobiDB-lite"/>
    </source>
</evidence>
<dbReference type="EMBL" id="JAJJMA010032618">
    <property type="protein sequence ID" value="MCL7024268.1"/>
    <property type="molecule type" value="Genomic_DNA"/>
</dbReference>
<protein>
    <recommendedName>
        <fullName evidence="4">HMA domain-containing protein</fullName>
    </recommendedName>
</protein>
<dbReference type="PANTHER" id="PTHR35756:SF1">
    <property type="entry name" value="OS05G0337400 PROTEIN"/>
    <property type="match status" value="1"/>
</dbReference>
<feature type="region of interest" description="Disordered" evidence="1">
    <location>
        <begin position="76"/>
        <end position="96"/>
    </location>
</feature>
<organism evidence="2 3">
    <name type="scientific">Papaver nudicaule</name>
    <name type="common">Iceland poppy</name>
    <dbReference type="NCBI Taxonomy" id="74823"/>
    <lineage>
        <taxon>Eukaryota</taxon>
        <taxon>Viridiplantae</taxon>
        <taxon>Streptophyta</taxon>
        <taxon>Embryophyta</taxon>
        <taxon>Tracheophyta</taxon>
        <taxon>Spermatophyta</taxon>
        <taxon>Magnoliopsida</taxon>
        <taxon>Ranunculales</taxon>
        <taxon>Papaveraceae</taxon>
        <taxon>Papaveroideae</taxon>
        <taxon>Papaver</taxon>
    </lineage>
</organism>
<dbReference type="AlphaFoldDB" id="A0AA41S0X3"/>
<reference evidence="2" key="1">
    <citation type="submission" date="2022-03" db="EMBL/GenBank/DDBJ databases">
        <title>A functionally conserved STORR gene fusion in Papaver species that diverged 16.8 million years ago.</title>
        <authorList>
            <person name="Catania T."/>
        </authorList>
    </citation>
    <scope>NUCLEOTIDE SEQUENCE</scope>
    <source>
        <strain evidence="2">S-191538</strain>
    </source>
</reference>
<comment type="caution">
    <text evidence="2">The sequence shown here is derived from an EMBL/GenBank/DDBJ whole genome shotgun (WGS) entry which is preliminary data.</text>
</comment>
<dbReference type="Gene3D" id="3.30.70.100">
    <property type="match status" value="1"/>
</dbReference>
<keyword evidence="3" id="KW-1185">Reference proteome</keyword>
<dbReference type="PANTHER" id="PTHR35756">
    <property type="entry name" value="OS05G0337400 PROTEIN"/>
    <property type="match status" value="1"/>
</dbReference>
<feature type="compositionally biased region" description="Low complexity" evidence="1">
    <location>
        <begin position="82"/>
        <end position="96"/>
    </location>
</feature>
<accession>A0AA41S0X3</accession>
<evidence type="ECO:0008006" key="4">
    <source>
        <dbReference type="Google" id="ProtNLM"/>
    </source>
</evidence>
<proteinExistence type="predicted"/>
<dbReference type="GO" id="GO:0009507">
    <property type="term" value="C:chloroplast"/>
    <property type="evidence" value="ECO:0007669"/>
    <property type="project" value="TreeGrafter"/>
</dbReference>
<sequence>MAAVSTLHSSICRTNPLGYSSIPSSSSSIPSVPFLGFRRTNGVTASLTCQYFPTTKSFGTAYSSTRIRAVEEETLVSETETETASTTVEEEASPVSVPVSPSDLLTMFFQAEGTMSEGDVPKVISALEEVEGVSDLQVRIVESIASVELSKQTTVQATGVASNLVEVIQGSGFKLQTLNLSFKDEEDNVE</sequence>
<evidence type="ECO:0000313" key="3">
    <source>
        <dbReference type="Proteomes" id="UP001177140"/>
    </source>
</evidence>
<gene>
    <name evidence="2" type="ORF">MKW94_029703</name>
</gene>